<dbReference type="EMBL" id="CP066744">
    <property type="protein sequence ID" value="QQK08282.1"/>
    <property type="molecule type" value="Genomic_DNA"/>
</dbReference>
<protein>
    <submittedName>
        <fullName evidence="1">Lysoplasmalogenase</fullName>
    </submittedName>
</protein>
<accession>A0AC61MS65</accession>
<evidence type="ECO:0000313" key="1">
    <source>
        <dbReference type="EMBL" id="QQK08282.1"/>
    </source>
</evidence>
<dbReference type="Proteomes" id="UP000595814">
    <property type="component" value="Chromosome"/>
</dbReference>
<gene>
    <name evidence="1" type="ORF">JFY71_01710</name>
</gene>
<name>A0AC61MS65_9FIRM</name>
<keyword evidence="2" id="KW-1185">Reference proteome</keyword>
<sequence>MKYFVSVFSIIYIITLIYLLWVSKKRKDIYLKVKTLTSSLFIFNCCMSFYFGGGNFNIVFLLLILGLVFCLIGDVFLGFNKNRVLVNVKFFKAGVISFSLAHILFCIIFYSIIGFFWFDLILPVILVLIALFCEKRNLVRLKKLKKIVNIYAVIIGVMATKAIEVAMLGNLIKPHGVLLTVGAGLFLFSDIVLFFVYFGTKKKHWLSLVNLFMYYMGCYFLGLTAYYL</sequence>
<organism evidence="1 2">
    <name type="scientific">Miniphocaeibacter halophilus</name>
    <dbReference type="NCBI Taxonomy" id="2931922"/>
    <lineage>
        <taxon>Bacteria</taxon>
        <taxon>Bacillati</taxon>
        <taxon>Bacillota</taxon>
        <taxon>Tissierellia</taxon>
        <taxon>Tissierellales</taxon>
        <taxon>Peptoniphilaceae</taxon>
        <taxon>Miniphocaeibacter</taxon>
    </lineage>
</organism>
<evidence type="ECO:0000313" key="2">
    <source>
        <dbReference type="Proteomes" id="UP000595814"/>
    </source>
</evidence>
<reference evidence="1 2" key="1">
    <citation type="journal article" date="2022" name="Int. J. Syst. Evol. Microbiol.">
        <title>Miniphocaeibacter halophilus sp. nov., an ammonium-tolerant acetate-producing bacterium isolated from a biogas system.</title>
        <authorList>
            <person name="Schnurer A."/>
            <person name="Singh A."/>
            <person name="Bi S."/>
            <person name="Qiao W."/>
            <person name="Westerholm M."/>
        </authorList>
    </citation>
    <scope>NUCLEOTIDE SEQUENCE [LARGE SCALE GENOMIC DNA]</scope>
    <source>
        <strain evidence="1 2">AMB_01</strain>
    </source>
</reference>
<proteinExistence type="predicted"/>